<name>A0A2H0LSS8_9BACT</name>
<keyword evidence="1 2" id="KW-0597">Phosphoprotein</keyword>
<dbReference type="EMBL" id="PCVY01000007">
    <property type="protein sequence ID" value="PIQ87458.1"/>
    <property type="molecule type" value="Genomic_DNA"/>
</dbReference>
<accession>A0A2H0LSS8</accession>
<evidence type="ECO:0000313" key="4">
    <source>
        <dbReference type="EMBL" id="PIQ87458.1"/>
    </source>
</evidence>
<evidence type="ECO:0000256" key="1">
    <source>
        <dbReference type="ARBA" id="ARBA00022553"/>
    </source>
</evidence>
<evidence type="ECO:0000313" key="5">
    <source>
        <dbReference type="Proteomes" id="UP000230859"/>
    </source>
</evidence>
<dbReference type="Pfam" id="PF00072">
    <property type="entry name" value="Response_reg"/>
    <property type="match status" value="1"/>
</dbReference>
<comment type="caution">
    <text evidence="4">The sequence shown here is derived from an EMBL/GenBank/DDBJ whole genome shotgun (WGS) entry which is preliminary data.</text>
</comment>
<dbReference type="GO" id="GO:0000160">
    <property type="term" value="P:phosphorelay signal transduction system"/>
    <property type="evidence" value="ECO:0007669"/>
    <property type="project" value="InterPro"/>
</dbReference>
<dbReference type="SUPFAM" id="SSF52172">
    <property type="entry name" value="CheY-like"/>
    <property type="match status" value="1"/>
</dbReference>
<dbReference type="InterPro" id="IPR001789">
    <property type="entry name" value="Sig_transdc_resp-reg_receiver"/>
</dbReference>
<evidence type="ECO:0000256" key="2">
    <source>
        <dbReference type="PROSITE-ProRule" id="PRU00169"/>
    </source>
</evidence>
<dbReference type="InterPro" id="IPR050595">
    <property type="entry name" value="Bact_response_regulator"/>
</dbReference>
<dbReference type="AlphaFoldDB" id="A0A2H0LSS8"/>
<dbReference type="PANTHER" id="PTHR44591:SF3">
    <property type="entry name" value="RESPONSE REGULATORY DOMAIN-CONTAINING PROTEIN"/>
    <property type="match status" value="1"/>
</dbReference>
<dbReference type="Proteomes" id="UP000230859">
    <property type="component" value="Unassembled WGS sequence"/>
</dbReference>
<gene>
    <name evidence="4" type="ORF">COV74_00720</name>
</gene>
<reference evidence="4 5" key="1">
    <citation type="submission" date="2017-09" db="EMBL/GenBank/DDBJ databases">
        <title>Depth-based differentiation of microbial function through sediment-hosted aquifers and enrichment of novel symbionts in the deep terrestrial subsurface.</title>
        <authorList>
            <person name="Probst A.J."/>
            <person name="Ladd B."/>
            <person name="Jarett J.K."/>
            <person name="Geller-Mcgrath D.E."/>
            <person name="Sieber C.M."/>
            <person name="Emerson J.B."/>
            <person name="Anantharaman K."/>
            <person name="Thomas B.C."/>
            <person name="Malmstrom R."/>
            <person name="Stieglmeier M."/>
            <person name="Klingl A."/>
            <person name="Woyke T."/>
            <person name="Ryan C.M."/>
            <person name="Banfield J.F."/>
        </authorList>
    </citation>
    <scope>NUCLEOTIDE SEQUENCE [LARGE SCALE GENOMIC DNA]</scope>
    <source>
        <strain evidence="4">CG11_big_fil_rev_8_21_14_0_20_45_26</strain>
    </source>
</reference>
<dbReference type="PROSITE" id="PS50110">
    <property type="entry name" value="RESPONSE_REGULATORY"/>
    <property type="match status" value="1"/>
</dbReference>
<dbReference type="Gene3D" id="3.40.50.2300">
    <property type="match status" value="1"/>
</dbReference>
<sequence length="136" mass="14795">MDKKKILVVDDEEKVCQMIKSNLEKTGQYEVATETQGSKALETAVAFRPHLIFMDIMMPDLGGCEAAAAIKKHEKIGKTPIVFVTALAGKKDHEVFGGLVDGAPFIAKPIIAKPAKTKDLVKCIEEQLKPKEDSAS</sequence>
<feature type="domain" description="Response regulatory" evidence="3">
    <location>
        <begin position="5"/>
        <end position="128"/>
    </location>
</feature>
<evidence type="ECO:0000259" key="3">
    <source>
        <dbReference type="PROSITE" id="PS50110"/>
    </source>
</evidence>
<feature type="modified residue" description="4-aspartylphosphate" evidence="2">
    <location>
        <position position="55"/>
    </location>
</feature>
<dbReference type="PANTHER" id="PTHR44591">
    <property type="entry name" value="STRESS RESPONSE REGULATOR PROTEIN 1"/>
    <property type="match status" value="1"/>
</dbReference>
<proteinExistence type="predicted"/>
<organism evidence="4 5">
    <name type="scientific">Candidatus Abzuiibacterium crystallinum</name>
    <dbReference type="NCBI Taxonomy" id="1974748"/>
    <lineage>
        <taxon>Bacteria</taxon>
        <taxon>Pseudomonadati</taxon>
        <taxon>Candidatus Omnitrophota</taxon>
        <taxon>Candidatus Abzuiibacterium</taxon>
    </lineage>
</organism>
<dbReference type="SMART" id="SM00448">
    <property type="entry name" value="REC"/>
    <property type="match status" value="1"/>
</dbReference>
<dbReference type="InterPro" id="IPR011006">
    <property type="entry name" value="CheY-like_superfamily"/>
</dbReference>
<protein>
    <submittedName>
        <fullName evidence="4">Response regulator</fullName>
    </submittedName>
</protein>